<dbReference type="Gene3D" id="3.40.50.2000">
    <property type="entry name" value="Glycogen Phosphorylase B"/>
    <property type="match status" value="2"/>
</dbReference>
<reference evidence="6" key="1">
    <citation type="journal article" date="2019" name="Int. J. Syst. Evol. Microbiol.">
        <title>The Global Catalogue of Microorganisms (GCM) 10K type strain sequencing project: providing services to taxonomists for standard genome sequencing and annotation.</title>
        <authorList>
            <consortium name="The Broad Institute Genomics Platform"/>
            <consortium name="The Broad Institute Genome Sequencing Center for Infectious Disease"/>
            <person name="Wu L."/>
            <person name="Ma J."/>
        </authorList>
    </citation>
    <scope>NUCLEOTIDE SEQUENCE [LARGE SCALE GENOMIC DNA]</scope>
    <source>
        <strain evidence="6">KACC 14249</strain>
    </source>
</reference>
<evidence type="ECO:0000256" key="1">
    <source>
        <dbReference type="ARBA" id="ARBA00022676"/>
    </source>
</evidence>
<dbReference type="Pfam" id="PF00534">
    <property type="entry name" value="Glycos_transf_1"/>
    <property type="match status" value="1"/>
</dbReference>
<dbReference type="Pfam" id="PF13439">
    <property type="entry name" value="Glyco_transf_4"/>
    <property type="match status" value="1"/>
</dbReference>
<dbReference type="InterPro" id="IPR028098">
    <property type="entry name" value="Glyco_trans_4-like_N"/>
</dbReference>
<dbReference type="Proteomes" id="UP001596189">
    <property type="component" value="Unassembled WGS sequence"/>
</dbReference>
<comment type="caution">
    <text evidence="5">The sequence shown here is derived from an EMBL/GenBank/DDBJ whole genome shotgun (WGS) entry which is preliminary data.</text>
</comment>
<dbReference type="EMBL" id="JBHSRD010000004">
    <property type="protein sequence ID" value="MFC6008188.1"/>
    <property type="molecule type" value="Genomic_DNA"/>
</dbReference>
<dbReference type="EC" id="2.4.-.-" evidence="5"/>
<keyword evidence="6" id="KW-1185">Reference proteome</keyword>
<dbReference type="RefSeq" id="WP_345715120.1">
    <property type="nucleotide sequence ID" value="NZ_BAABFP010000002.1"/>
</dbReference>
<dbReference type="GO" id="GO:0016757">
    <property type="term" value="F:glycosyltransferase activity"/>
    <property type="evidence" value="ECO:0007669"/>
    <property type="project" value="UniProtKB-KW"/>
</dbReference>
<protein>
    <submittedName>
        <fullName evidence="5">Glycosyltransferase</fullName>
        <ecNumber evidence="5">2.4.-.-</ecNumber>
    </submittedName>
</protein>
<evidence type="ECO:0000313" key="5">
    <source>
        <dbReference type="EMBL" id="MFC6008188.1"/>
    </source>
</evidence>
<sequence length="363" mass="39048">MRILAVTTWYPSDENPVVGVFVQRHLAAIAARHDVRVAHVTGSTTGEPAGSPSTPPVHRYSKVPTSLVGDARALRAHAARWRPDVVHTMAFSSLPWGAVARGPSTWVHTEHWSGVSDPASAGRYWSALRGSRHLLRWPHLVTSVSSYLDERVAPFTRDGAHVVVPNVVAGPEQPLPWLAQAPGTMNLLSVGGLNAIKNPLLAVETLAELRRRGHQASLRWAGSGALQVAVRSRSVELGVGDHLELVGQVPPDQLAQHHGWSTCFLLPSEHETFCVAGAEALLHGRPVVLGGTGGQRDFVTADLGRLVAQRSPTAYADAVEDAHTRLVGRDPETFAAPVRARFNPVAVADDFDEAYAVARSRRG</sequence>
<evidence type="ECO:0000259" key="4">
    <source>
        <dbReference type="Pfam" id="PF13439"/>
    </source>
</evidence>
<proteinExistence type="predicted"/>
<dbReference type="PANTHER" id="PTHR45947:SF3">
    <property type="entry name" value="SULFOQUINOVOSYL TRANSFERASE SQD2"/>
    <property type="match status" value="1"/>
</dbReference>
<feature type="domain" description="Glycosyl transferase family 1" evidence="3">
    <location>
        <begin position="187"/>
        <end position="322"/>
    </location>
</feature>
<gene>
    <name evidence="5" type="ORF">ACFQDO_13715</name>
</gene>
<keyword evidence="2 5" id="KW-0808">Transferase</keyword>
<accession>A0ABW1JHH5</accession>
<organism evidence="5 6">
    <name type="scientific">Angustibacter luteus</name>
    <dbReference type="NCBI Taxonomy" id="658456"/>
    <lineage>
        <taxon>Bacteria</taxon>
        <taxon>Bacillati</taxon>
        <taxon>Actinomycetota</taxon>
        <taxon>Actinomycetes</taxon>
        <taxon>Kineosporiales</taxon>
        <taxon>Kineosporiaceae</taxon>
    </lineage>
</organism>
<evidence type="ECO:0000256" key="2">
    <source>
        <dbReference type="ARBA" id="ARBA00022679"/>
    </source>
</evidence>
<evidence type="ECO:0000313" key="6">
    <source>
        <dbReference type="Proteomes" id="UP001596189"/>
    </source>
</evidence>
<feature type="domain" description="Glycosyltransferase subfamily 4-like N-terminal" evidence="4">
    <location>
        <begin position="19"/>
        <end position="167"/>
    </location>
</feature>
<keyword evidence="1 5" id="KW-0328">Glycosyltransferase</keyword>
<dbReference type="InterPro" id="IPR001296">
    <property type="entry name" value="Glyco_trans_1"/>
</dbReference>
<evidence type="ECO:0000259" key="3">
    <source>
        <dbReference type="Pfam" id="PF00534"/>
    </source>
</evidence>
<dbReference type="SUPFAM" id="SSF53756">
    <property type="entry name" value="UDP-Glycosyltransferase/glycogen phosphorylase"/>
    <property type="match status" value="1"/>
</dbReference>
<dbReference type="PANTHER" id="PTHR45947">
    <property type="entry name" value="SULFOQUINOVOSYL TRANSFERASE SQD2"/>
    <property type="match status" value="1"/>
</dbReference>
<dbReference type="InterPro" id="IPR050194">
    <property type="entry name" value="Glycosyltransferase_grp1"/>
</dbReference>
<name>A0ABW1JHH5_9ACTN</name>